<dbReference type="InterPro" id="IPR015422">
    <property type="entry name" value="PyrdxlP-dep_Trfase_small"/>
</dbReference>
<evidence type="ECO:0000256" key="5">
    <source>
        <dbReference type="ARBA" id="ARBA00023163"/>
    </source>
</evidence>
<evidence type="ECO:0000259" key="6">
    <source>
        <dbReference type="PROSITE" id="PS50949"/>
    </source>
</evidence>
<dbReference type="GO" id="GO:0030170">
    <property type="term" value="F:pyridoxal phosphate binding"/>
    <property type="evidence" value="ECO:0007669"/>
    <property type="project" value="InterPro"/>
</dbReference>
<proteinExistence type="inferred from homology"/>
<dbReference type="PANTHER" id="PTHR46577:SF1">
    <property type="entry name" value="HTH-TYPE TRANSCRIPTIONAL REGULATORY PROTEIN GABR"/>
    <property type="match status" value="1"/>
</dbReference>
<accession>A0A285SAB2</accession>
<dbReference type="InterPro" id="IPR004839">
    <property type="entry name" value="Aminotransferase_I/II_large"/>
</dbReference>
<evidence type="ECO:0000256" key="1">
    <source>
        <dbReference type="ARBA" id="ARBA00005384"/>
    </source>
</evidence>
<dbReference type="GO" id="GO:0003677">
    <property type="term" value="F:DNA binding"/>
    <property type="evidence" value="ECO:0007669"/>
    <property type="project" value="UniProtKB-KW"/>
</dbReference>
<evidence type="ECO:0000256" key="2">
    <source>
        <dbReference type="ARBA" id="ARBA00022898"/>
    </source>
</evidence>
<dbReference type="SUPFAM" id="SSF53383">
    <property type="entry name" value="PLP-dependent transferases"/>
    <property type="match status" value="1"/>
</dbReference>
<protein>
    <submittedName>
        <fullName evidence="7">DNA-binding transcriptional regulator, MocR family, contains an aminotransferase domain</fullName>
    </submittedName>
</protein>
<reference evidence="7 8" key="1">
    <citation type="submission" date="2017-08" db="EMBL/GenBank/DDBJ databases">
        <authorList>
            <person name="de Groot N.N."/>
        </authorList>
    </citation>
    <scope>NUCLEOTIDE SEQUENCE [LARGE SCALE GENOMIC DNA]</scope>
    <source>
        <strain evidence="7 8">USBA 352</strain>
    </source>
</reference>
<keyword evidence="5" id="KW-0804">Transcription</keyword>
<name>A0A285SAB2_9HYPH</name>
<dbReference type="RefSeq" id="WP_097174668.1">
    <property type="nucleotide sequence ID" value="NZ_OBML01000004.1"/>
</dbReference>
<dbReference type="PROSITE" id="PS50949">
    <property type="entry name" value="HTH_GNTR"/>
    <property type="match status" value="1"/>
</dbReference>
<sequence>MTILPDISSGLDEPVTVRSLETHLRSCVERGLLAPGDRLPPIREAAWKLGCAPGTVARAYRALELAGLAHGEVGRGTFITSGDRKLAFPQPGGRGRDDIADLAVNSFLIEDASALIGAALAAAQTELAQGGMPLAYLTPEEDEEIRSIAARFLSPKGTELNADEIVVTAGAQAAIASTFLALTENGGGIACDALTYPGVISAASAARARLHPVRMDDEGMDPEAFEALCRRSNIACVFLMPSTQNPTGRRMSARRCEQLAKVAARHGVVVVEDRIYDFLAEEDARTGVSEFLPDSTVLVTGLSKCVAPILRVGFVAAPRPLARQILAVENALSLMVSPLLTRVAAHILSDSGFEARLAKVRLGISKRAAIAQQLFPQLKPEALQGGLAWLELAGGWSADAFAAEAEALGVRVAPARFFAAEPRGAPEAVRLCLGSIAGEDVYRRALEDLASLMARPPRGPQILP</sequence>
<evidence type="ECO:0000256" key="3">
    <source>
        <dbReference type="ARBA" id="ARBA00023015"/>
    </source>
</evidence>
<comment type="similarity">
    <text evidence="1">In the C-terminal section; belongs to the class-I pyridoxal-phosphate-dependent aminotransferase family.</text>
</comment>
<dbReference type="InterPro" id="IPR036388">
    <property type="entry name" value="WH-like_DNA-bd_sf"/>
</dbReference>
<organism evidence="7 8">
    <name type="scientific">Stappia indica</name>
    <dbReference type="NCBI Taxonomy" id="538381"/>
    <lineage>
        <taxon>Bacteria</taxon>
        <taxon>Pseudomonadati</taxon>
        <taxon>Pseudomonadota</taxon>
        <taxon>Alphaproteobacteria</taxon>
        <taxon>Hyphomicrobiales</taxon>
        <taxon>Stappiaceae</taxon>
        <taxon>Stappia</taxon>
    </lineage>
</organism>
<dbReference type="STRING" id="538381.GCA_001696535_00089"/>
<gene>
    <name evidence="7" type="ORF">SAMN05421512_104306</name>
</gene>
<dbReference type="SMART" id="SM00345">
    <property type="entry name" value="HTH_GNTR"/>
    <property type="match status" value="1"/>
</dbReference>
<keyword evidence="8" id="KW-1185">Reference proteome</keyword>
<dbReference type="InterPro" id="IPR015424">
    <property type="entry name" value="PyrdxlP-dep_Trfase"/>
</dbReference>
<dbReference type="InterPro" id="IPR015421">
    <property type="entry name" value="PyrdxlP-dep_Trfase_major"/>
</dbReference>
<dbReference type="InterPro" id="IPR051446">
    <property type="entry name" value="HTH_trans_reg/aminotransferase"/>
</dbReference>
<dbReference type="CDD" id="cd00609">
    <property type="entry name" value="AAT_like"/>
    <property type="match status" value="1"/>
</dbReference>
<evidence type="ECO:0000256" key="4">
    <source>
        <dbReference type="ARBA" id="ARBA00023125"/>
    </source>
</evidence>
<dbReference type="SUPFAM" id="SSF46785">
    <property type="entry name" value="Winged helix' DNA-binding domain"/>
    <property type="match status" value="1"/>
</dbReference>
<feature type="domain" description="HTH gntR-type" evidence="6">
    <location>
        <begin position="14"/>
        <end position="82"/>
    </location>
</feature>
<dbReference type="InterPro" id="IPR000524">
    <property type="entry name" value="Tscrpt_reg_HTH_GntR"/>
</dbReference>
<dbReference type="Proteomes" id="UP000219331">
    <property type="component" value="Unassembled WGS sequence"/>
</dbReference>
<dbReference type="Pfam" id="PF00155">
    <property type="entry name" value="Aminotran_1_2"/>
    <property type="match status" value="1"/>
</dbReference>
<dbReference type="Gene3D" id="3.40.640.10">
    <property type="entry name" value="Type I PLP-dependent aspartate aminotransferase-like (Major domain)"/>
    <property type="match status" value="1"/>
</dbReference>
<dbReference type="Pfam" id="PF00392">
    <property type="entry name" value="GntR"/>
    <property type="match status" value="1"/>
</dbReference>
<keyword evidence="7" id="KW-0032">Aminotransferase</keyword>
<dbReference type="Gene3D" id="3.90.1150.10">
    <property type="entry name" value="Aspartate Aminotransferase, domain 1"/>
    <property type="match status" value="1"/>
</dbReference>
<dbReference type="GO" id="GO:0003700">
    <property type="term" value="F:DNA-binding transcription factor activity"/>
    <property type="evidence" value="ECO:0007669"/>
    <property type="project" value="InterPro"/>
</dbReference>
<evidence type="ECO:0000313" key="7">
    <source>
        <dbReference type="EMBL" id="SOC04026.1"/>
    </source>
</evidence>
<dbReference type="InterPro" id="IPR036390">
    <property type="entry name" value="WH_DNA-bd_sf"/>
</dbReference>
<keyword evidence="3" id="KW-0805">Transcription regulation</keyword>
<keyword evidence="7" id="KW-0808">Transferase</keyword>
<dbReference type="Gene3D" id="1.10.10.10">
    <property type="entry name" value="Winged helix-like DNA-binding domain superfamily/Winged helix DNA-binding domain"/>
    <property type="match status" value="1"/>
</dbReference>
<dbReference type="GO" id="GO:0008483">
    <property type="term" value="F:transaminase activity"/>
    <property type="evidence" value="ECO:0007669"/>
    <property type="project" value="UniProtKB-KW"/>
</dbReference>
<keyword evidence="2" id="KW-0663">Pyridoxal phosphate</keyword>
<dbReference type="EMBL" id="OBML01000004">
    <property type="protein sequence ID" value="SOC04026.1"/>
    <property type="molecule type" value="Genomic_DNA"/>
</dbReference>
<dbReference type="PANTHER" id="PTHR46577">
    <property type="entry name" value="HTH-TYPE TRANSCRIPTIONAL REGULATORY PROTEIN GABR"/>
    <property type="match status" value="1"/>
</dbReference>
<dbReference type="AlphaFoldDB" id="A0A285SAB2"/>
<dbReference type="OrthoDB" id="9804020at2"/>
<evidence type="ECO:0000313" key="8">
    <source>
        <dbReference type="Proteomes" id="UP000219331"/>
    </source>
</evidence>
<keyword evidence="4 7" id="KW-0238">DNA-binding</keyword>